<comment type="similarity">
    <text evidence="1">Belongs to the WD repeat CDC20/Fizzy family.</text>
</comment>
<dbReference type="GO" id="GO:0005680">
    <property type="term" value="C:anaphase-promoting complex"/>
    <property type="evidence" value="ECO:0007669"/>
    <property type="project" value="TreeGrafter"/>
</dbReference>
<accession>A0AAD6EN85</accession>
<dbReference type="Pfam" id="PF24807">
    <property type="entry name" value="WD40_CDC20-Fz"/>
    <property type="match status" value="1"/>
</dbReference>
<gene>
    <name evidence="9" type="ORF">LUZ61_019884</name>
</gene>
<evidence type="ECO:0000256" key="1">
    <source>
        <dbReference type="ARBA" id="ARBA00006445"/>
    </source>
</evidence>
<evidence type="ECO:0000256" key="3">
    <source>
        <dbReference type="ARBA" id="ARBA00022618"/>
    </source>
</evidence>
<dbReference type="InterPro" id="IPR015943">
    <property type="entry name" value="WD40/YVTN_repeat-like_dom_sf"/>
</dbReference>
<evidence type="ECO:0000256" key="5">
    <source>
        <dbReference type="ARBA" id="ARBA00022776"/>
    </source>
</evidence>
<feature type="repeat" description="WD" evidence="7">
    <location>
        <begin position="296"/>
        <end position="340"/>
    </location>
</feature>
<keyword evidence="4" id="KW-0677">Repeat</keyword>
<organism evidence="9 10">
    <name type="scientific">Rhynchospora tenuis</name>
    <dbReference type="NCBI Taxonomy" id="198213"/>
    <lineage>
        <taxon>Eukaryota</taxon>
        <taxon>Viridiplantae</taxon>
        <taxon>Streptophyta</taxon>
        <taxon>Embryophyta</taxon>
        <taxon>Tracheophyta</taxon>
        <taxon>Spermatophyta</taxon>
        <taxon>Magnoliopsida</taxon>
        <taxon>Liliopsida</taxon>
        <taxon>Poales</taxon>
        <taxon>Cyperaceae</taxon>
        <taxon>Cyperoideae</taxon>
        <taxon>Rhynchosporeae</taxon>
        <taxon>Rhynchospora</taxon>
    </lineage>
</organism>
<dbReference type="InterPro" id="IPR056150">
    <property type="entry name" value="WD40_CDC20-Fz"/>
</dbReference>
<dbReference type="SUPFAM" id="SSF50978">
    <property type="entry name" value="WD40 repeat-like"/>
    <property type="match status" value="1"/>
</dbReference>
<dbReference type="GO" id="GO:0051301">
    <property type="term" value="P:cell division"/>
    <property type="evidence" value="ECO:0007669"/>
    <property type="project" value="UniProtKB-KW"/>
</dbReference>
<feature type="domain" description="CDC20/Fizzy WD40" evidence="8">
    <location>
        <begin position="121"/>
        <end position="415"/>
    </location>
</feature>
<dbReference type="PROSITE" id="PS00678">
    <property type="entry name" value="WD_REPEATS_1"/>
    <property type="match status" value="1"/>
</dbReference>
<dbReference type="Proteomes" id="UP001210211">
    <property type="component" value="Unassembled WGS sequence"/>
</dbReference>
<evidence type="ECO:0000256" key="6">
    <source>
        <dbReference type="ARBA" id="ARBA00023306"/>
    </source>
</evidence>
<dbReference type="GO" id="GO:0010997">
    <property type="term" value="F:anaphase-promoting complex binding"/>
    <property type="evidence" value="ECO:0007669"/>
    <property type="project" value="InterPro"/>
</dbReference>
<protein>
    <recommendedName>
        <fullName evidence="8">CDC20/Fizzy WD40 domain-containing protein</fullName>
    </recommendedName>
</protein>
<keyword evidence="10" id="KW-1185">Reference proteome</keyword>
<dbReference type="PROSITE" id="PS50294">
    <property type="entry name" value="WD_REPEATS_REGION"/>
    <property type="match status" value="2"/>
</dbReference>
<evidence type="ECO:0000256" key="7">
    <source>
        <dbReference type="PROSITE-ProRule" id="PRU00221"/>
    </source>
</evidence>
<keyword evidence="6" id="KW-0131">Cell cycle</keyword>
<keyword evidence="3" id="KW-0132">Cell division</keyword>
<feature type="repeat" description="WD" evidence="7">
    <location>
        <begin position="250"/>
        <end position="282"/>
    </location>
</feature>
<comment type="caution">
    <text evidence="9">The sequence shown here is derived from an EMBL/GenBank/DDBJ whole genome shotgun (WGS) entry which is preliminary data.</text>
</comment>
<dbReference type="PANTHER" id="PTHR19918">
    <property type="entry name" value="CELL DIVISION CYCLE 20 CDC20 FIZZY -RELATED"/>
    <property type="match status" value="1"/>
</dbReference>
<dbReference type="EMBL" id="JAMRDG010000002">
    <property type="protein sequence ID" value="KAJ3690720.1"/>
    <property type="molecule type" value="Genomic_DNA"/>
</dbReference>
<reference evidence="9 10" key="1">
    <citation type="journal article" date="2022" name="Cell">
        <title>Repeat-based holocentromeres influence genome architecture and karyotype evolution.</title>
        <authorList>
            <person name="Hofstatter P.G."/>
            <person name="Thangavel G."/>
            <person name="Lux T."/>
            <person name="Neumann P."/>
            <person name="Vondrak T."/>
            <person name="Novak P."/>
            <person name="Zhang M."/>
            <person name="Costa L."/>
            <person name="Castellani M."/>
            <person name="Scott A."/>
            <person name="Toegelov H."/>
            <person name="Fuchs J."/>
            <person name="Mata-Sucre Y."/>
            <person name="Dias Y."/>
            <person name="Vanzela A.L.L."/>
            <person name="Huettel B."/>
            <person name="Almeida C.C.S."/>
            <person name="Simkova H."/>
            <person name="Souza G."/>
            <person name="Pedrosa-Harand A."/>
            <person name="Macas J."/>
            <person name="Mayer K.F.X."/>
            <person name="Houben A."/>
            <person name="Marques A."/>
        </authorList>
    </citation>
    <scope>NUCLEOTIDE SEQUENCE [LARGE SCALE GENOMIC DNA]</scope>
    <source>
        <strain evidence="9">RhyTen1mFocal</strain>
    </source>
</reference>
<sequence>MYTPTRSKYNSPVGGDRFIPTRSLMDMDFARSAFSNWTPVKKPKEEEHFNPTPKDEYRRKIEEHFNVDSEGKPRRMLVFRTSSACKRKLSFVDELQGESMTSPRQPIKPVRHVTTHSDLILDAPNLRDSDCLKLMDWGRENILAIALGLSVYLYSIDARKTELLLESDNYDDYPSSLAWSHDGRKLAVGFSTSRIEVWDAVRVQLVGVVEAHGGRVGSLCWNSHILSSGGSDGLIINHDVRSNGRMVSRLRAHSGELCGLRWSEDSVRLASGANDCLVNVWDQRCMQQCSKYLYQFRDHTAPVRALAWCPFKSHTLATGGGPTDGSIKIWNTSNGNCVTTADTGSQVCALEWNKHKREILSAHGSGENLITLRSYPSLRKIVDLRGHKDRVLHFSQSPDGSTVASASADETIRFWKVFGPPPSPRKGGDESIFSLKRMHIR</sequence>
<keyword evidence="5" id="KW-0498">Mitosis</keyword>
<evidence type="ECO:0000313" key="9">
    <source>
        <dbReference type="EMBL" id="KAJ3690720.1"/>
    </source>
</evidence>
<evidence type="ECO:0000313" key="10">
    <source>
        <dbReference type="Proteomes" id="UP001210211"/>
    </source>
</evidence>
<dbReference type="InterPro" id="IPR001680">
    <property type="entry name" value="WD40_rpt"/>
</dbReference>
<feature type="repeat" description="WD" evidence="7">
    <location>
        <begin position="384"/>
        <end position="417"/>
    </location>
</feature>
<dbReference type="GO" id="GO:1990757">
    <property type="term" value="F:ubiquitin ligase activator activity"/>
    <property type="evidence" value="ECO:0007669"/>
    <property type="project" value="TreeGrafter"/>
</dbReference>
<dbReference type="GO" id="GO:0031145">
    <property type="term" value="P:anaphase-promoting complex-dependent catabolic process"/>
    <property type="evidence" value="ECO:0007669"/>
    <property type="project" value="TreeGrafter"/>
</dbReference>
<dbReference type="InterPro" id="IPR036322">
    <property type="entry name" value="WD40_repeat_dom_sf"/>
</dbReference>
<dbReference type="PANTHER" id="PTHR19918:SF43">
    <property type="entry name" value="CELL DIVISION CYCLE 20.2, COFACTOR OF APC COMPLEX-LIKE ISOFORM X2"/>
    <property type="match status" value="1"/>
</dbReference>
<dbReference type="Gene3D" id="2.130.10.10">
    <property type="entry name" value="YVTN repeat-like/Quinoprotein amine dehydrogenase"/>
    <property type="match status" value="1"/>
</dbReference>
<evidence type="ECO:0000256" key="2">
    <source>
        <dbReference type="ARBA" id="ARBA00022574"/>
    </source>
</evidence>
<name>A0AAD6EN85_9POAL</name>
<proteinExistence type="inferred from homology"/>
<dbReference type="AlphaFoldDB" id="A0AAD6EN85"/>
<dbReference type="InterPro" id="IPR019775">
    <property type="entry name" value="WD40_repeat_CS"/>
</dbReference>
<dbReference type="PROSITE" id="PS50082">
    <property type="entry name" value="WD_REPEATS_2"/>
    <property type="match status" value="3"/>
</dbReference>
<dbReference type="GO" id="GO:1905786">
    <property type="term" value="P:positive regulation of anaphase-promoting complex-dependent catabolic process"/>
    <property type="evidence" value="ECO:0007669"/>
    <property type="project" value="TreeGrafter"/>
</dbReference>
<keyword evidence="2 7" id="KW-0853">WD repeat</keyword>
<evidence type="ECO:0000259" key="8">
    <source>
        <dbReference type="Pfam" id="PF24807"/>
    </source>
</evidence>
<dbReference type="InterPro" id="IPR033010">
    <property type="entry name" value="Cdc20/Fizzy"/>
</dbReference>
<evidence type="ECO:0000256" key="4">
    <source>
        <dbReference type="ARBA" id="ARBA00022737"/>
    </source>
</evidence>
<dbReference type="SMART" id="SM00320">
    <property type="entry name" value="WD40"/>
    <property type="match status" value="6"/>
</dbReference>